<reference evidence="2" key="1">
    <citation type="submission" date="2020-05" db="EMBL/GenBank/DDBJ databases">
        <authorList>
            <person name="Chiriac C."/>
            <person name="Salcher M."/>
            <person name="Ghai R."/>
            <person name="Kavagutti S V."/>
        </authorList>
    </citation>
    <scope>NUCLEOTIDE SEQUENCE</scope>
</reference>
<proteinExistence type="predicted"/>
<name>A0A6J7IVK3_9ZZZZ</name>
<keyword evidence="1" id="KW-0472">Membrane</keyword>
<feature type="transmembrane region" description="Helical" evidence="1">
    <location>
        <begin position="209"/>
        <end position="233"/>
    </location>
</feature>
<gene>
    <name evidence="2" type="ORF">UFOPK3772_00501</name>
</gene>
<feature type="transmembrane region" description="Helical" evidence="1">
    <location>
        <begin position="239"/>
        <end position="265"/>
    </location>
</feature>
<feature type="transmembrane region" description="Helical" evidence="1">
    <location>
        <begin position="159"/>
        <end position="188"/>
    </location>
</feature>
<sequence length="275" mass="28563">MSVAESAPTATQPFSVGGSISFGWRMTWKNFWRLLLVVIVFFVINAVLSAISGAGTTSSIDLSNPDTLTADQLWETGNLALSFIGSVVQSLASFFLGLGVIRIALAVTRGEKVELGKVFSFAGYGRYLIGSIFVGIIVVIGLLIGIVPGVVIAASTDSIVWAAVGAAVGIVLAIALSLAFTFFGYLILDRDARGLSSLGASWKLVKPHFGALLGLYILIGIISFGLLVAAMVLGTLMLVVGLLITLPVAGVVIFGMSALSVAYAYRTIAGEPVAS</sequence>
<protein>
    <submittedName>
        <fullName evidence="2">Unannotated protein</fullName>
    </submittedName>
</protein>
<keyword evidence="1" id="KW-1133">Transmembrane helix</keyword>
<dbReference type="EMBL" id="CAFBNE010000010">
    <property type="protein sequence ID" value="CAB4934905.1"/>
    <property type="molecule type" value="Genomic_DNA"/>
</dbReference>
<organism evidence="2">
    <name type="scientific">freshwater metagenome</name>
    <dbReference type="NCBI Taxonomy" id="449393"/>
    <lineage>
        <taxon>unclassified sequences</taxon>
        <taxon>metagenomes</taxon>
        <taxon>ecological metagenomes</taxon>
    </lineage>
</organism>
<feature type="transmembrane region" description="Helical" evidence="1">
    <location>
        <begin position="80"/>
        <end position="107"/>
    </location>
</feature>
<feature type="transmembrane region" description="Helical" evidence="1">
    <location>
        <begin position="127"/>
        <end position="153"/>
    </location>
</feature>
<evidence type="ECO:0000313" key="2">
    <source>
        <dbReference type="EMBL" id="CAB4934905.1"/>
    </source>
</evidence>
<evidence type="ECO:0000256" key="1">
    <source>
        <dbReference type="SAM" id="Phobius"/>
    </source>
</evidence>
<accession>A0A6J7IVK3</accession>
<keyword evidence="1" id="KW-0812">Transmembrane</keyword>
<feature type="transmembrane region" description="Helical" evidence="1">
    <location>
        <begin position="34"/>
        <end position="60"/>
    </location>
</feature>
<dbReference type="AlphaFoldDB" id="A0A6J7IVK3"/>